<dbReference type="Gene3D" id="2.160.20.10">
    <property type="entry name" value="Single-stranded right-handed beta-helix, Pectin lyase-like"/>
    <property type="match status" value="2"/>
</dbReference>
<dbReference type="RefSeq" id="WP_344796677.1">
    <property type="nucleotide sequence ID" value="NZ_BAABAU010000003.1"/>
</dbReference>
<evidence type="ECO:0000313" key="4">
    <source>
        <dbReference type="Proteomes" id="UP001501594"/>
    </source>
</evidence>
<evidence type="ECO:0000256" key="2">
    <source>
        <dbReference type="SAM" id="SignalP"/>
    </source>
</evidence>
<proteinExistence type="predicted"/>
<sequence>MSSRFRRALTALAAAALVATSATGLAQAASAAPAPAHAAHPGHAAHPAPSRAPDLGPNVHVFDPSMSTASIQAEVDAVAAQQIDSEMGTGRVALLFEPGTYGTAADPLVFQVGYYTEVAGLGQSPTDVTINGAVNVYNRCLTADNCIALDNFWRSISNLTINPTGGTGCRTNTEFWAVSQASPMRRVNITGQLSFMDYCTAGPQYASGGFLADSKTQAVTNGSQQQFLTRNSQIGSWSNGVWNQVFAGVEGAPAQSFPKPDPYTTLAATPASREKPYLYVDAKGSWRVFVPTAQTDSSGTTWADGPTAGRSLPLSAFYVASPSDSAKRLDSQLARGKSLLLTPGVYSIDRSLHVRRADTVVLGLGIATLTAERGAVPLVVDADRGVDIAGIMIDAGATNSPALLRLGAAKPAHTHRSPVQSARAAADPVALQDVFFRIGGPHVGRATVSLEVNADHAILDDIWAWRADHGQGVGWTSNTADTGVVVNGDDVTATGLFVEHYQKYNVIWNGERGRTVFFQNELPYDAPSQAAWQHGGVDGWAAYKVSDRVKTNELWGGGSYIFTNVDPSLHATRGFEVPVSPGVRLHDILTVNLGAGTLDHVVNDTGDPATVANTGTPVSLVSGP</sequence>
<dbReference type="PROSITE" id="PS51318">
    <property type="entry name" value="TAT"/>
    <property type="match status" value="1"/>
</dbReference>
<protein>
    <submittedName>
        <fullName evidence="3">Discoidin domain-containing protein</fullName>
    </submittedName>
</protein>
<feature type="chain" id="PRO_5047084082" evidence="2">
    <location>
        <begin position="29"/>
        <end position="624"/>
    </location>
</feature>
<dbReference type="InterPro" id="IPR059186">
    <property type="entry name" value="SACTE_4363"/>
</dbReference>
<dbReference type="EMBL" id="BAABAU010000003">
    <property type="protein sequence ID" value="GAA4266895.1"/>
    <property type="molecule type" value="Genomic_DNA"/>
</dbReference>
<feature type="signal peptide" evidence="2">
    <location>
        <begin position="1"/>
        <end position="28"/>
    </location>
</feature>
<accession>A0ABP8E3R8</accession>
<evidence type="ECO:0000256" key="1">
    <source>
        <dbReference type="SAM" id="MobiDB-lite"/>
    </source>
</evidence>
<keyword evidence="4" id="KW-1185">Reference proteome</keyword>
<evidence type="ECO:0000313" key="3">
    <source>
        <dbReference type="EMBL" id="GAA4266895.1"/>
    </source>
</evidence>
<comment type="caution">
    <text evidence="3">The sequence shown here is derived from an EMBL/GenBank/DDBJ whole genome shotgun (WGS) entry which is preliminary data.</text>
</comment>
<organism evidence="3 4">
    <name type="scientific">Frondihabitans peucedani</name>
    <dbReference type="NCBI Taxonomy" id="598626"/>
    <lineage>
        <taxon>Bacteria</taxon>
        <taxon>Bacillati</taxon>
        <taxon>Actinomycetota</taxon>
        <taxon>Actinomycetes</taxon>
        <taxon>Micrococcales</taxon>
        <taxon>Microbacteriaceae</taxon>
        <taxon>Frondihabitans</taxon>
    </lineage>
</organism>
<reference evidence="4" key="1">
    <citation type="journal article" date="2019" name="Int. J. Syst. Evol. Microbiol.">
        <title>The Global Catalogue of Microorganisms (GCM) 10K type strain sequencing project: providing services to taxonomists for standard genome sequencing and annotation.</title>
        <authorList>
            <consortium name="The Broad Institute Genomics Platform"/>
            <consortium name="The Broad Institute Genome Sequencing Center for Infectious Disease"/>
            <person name="Wu L."/>
            <person name="Ma J."/>
        </authorList>
    </citation>
    <scope>NUCLEOTIDE SEQUENCE [LARGE SCALE GENOMIC DNA]</scope>
    <source>
        <strain evidence="4">JCM 17442</strain>
    </source>
</reference>
<feature type="compositionally biased region" description="Low complexity" evidence="1">
    <location>
        <begin position="33"/>
        <end position="53"/>
    </location>
</feature>
<name>A0ABP8E3R8_9MICO</name>
<dbReference type="InterPro" id="IPR006311">
    <property type="entry name" value="TAT_signal"/>
</dbReference>
<dbReference type="InterPro" id="IPR012334">
    <property type="entry name" value="Pectin_lyas_fold"/>
</dbReference>
<keyword evidence="2" id="KW-0732">Signal</keyword>
<dbReference type="CDD" id="cd23669">
    <property type="entry name" value="GH55_SacteLam55A-like"/>
    <property type="match status" value="1"/>
</dbReference>
<dbReference type="Proteomes" id="UP001501594">
    <property type="component" value="Unassembled WGS sequence"/>
</dbReference>
<gene>
    <name evidence="3" type="ORF">GCM10022256_25070</name>
</gene>
<feature type="region of interest" description="Disordered" evidence="1">
    <location>
        <begin position="33"/>
        <end position="56"/>
    </location>
</feature>